<accession>A0A7U3ZS32</accession>
<dbReference type="RefSeq" id="WP_014034824.1">
    <property type="nucleotide sequence ID" value="NC_015946.1"/>
</dbReference>
<dbReference type="Proteomes" id="UP000008907">
    <property type="component" value="Chromosome"/>
</dbReference>
<dbReference type="AlphaFoldDB" id="A0A7U3ZS32"/>
<reference evidence="1 2" key="1">
    <citation type="journal article" date="2011" name="J. Bacteriol.">
        <title>Genome Sequence of Mycoplasma putrefaciens Type Strain KS1.</title>
        <authorList>
            <person name="Calcutt M.J."/>
            <person name="Foecking M.F."/>
        </authorList>
    </citation>
    <scope>NUCLEOTIDE SEQUENCE [LARGE SCALE GENOMIC DNA]</scope>
    <source>
        <strain evidence="2">ATCC 15718 / NCTC 10155 / C30 KS-1 / KS-1</strain>
    </source>
</reference>
<name>A0A7U3ZS32_MYCPK</name>
<gene>
    <name evidence="1" type="ordered locus">MPUT_0063</name>
</gene>
<sequence length="384" mass="45763">MRFDYFLETKSLGNITKRLKNGVFKTPIPISTKEKIEFDLVNQLGRDRFLFDYTKAYFDNFVEDVVAEKLRIFEFCLLLFLEKKQNHSFSEIFTIFKEIKKGKRPLNNLENRIFNIIYTYEFIRKPKIILDENNFEMFIHVLLQNLEFDLDIKSNYYRLENDKTILQNLLLANQIDNEFNALFEYIKDVENKQLSGYTKAYILFIVLMLISAFKNYNLTFSTLLTQWFSFQKNDSKKLVIPLYQIAKNWNNFLINLNSLIPEKLVIDTTLSTIKHYYIQNINMYYHASHIYKWIKKDAKNRMWLFEDDLAFLLVVLMFQQIGNLSLNNIKSLITINKIKILTDIELEKTLDKLITRNIISKTSGQTVKYSLVDKNLAKAKYLVK</sequence>
<proteinExistence type="predicted"/>
<evidence type="ECO:0000313" key="2">
    <source>
        <dbReference type="Proteomes" id="UP000008907"/>
    </source>
</evidence>
<protein>
    <recommendedName>
        <fullName evidence="3">Fido domain-containing protein</fullName>
    </recommendedName>
</protein>
<organism evidence="1 2">
    <name type="scientific">Mycoplasma putrefaciens (strain ATCC 15718 / NCTC 10155 / C30 KS-1 / KS-1)</name>
    <dbReference type="NCBI Taxonomy" id="743965"/>
    <lineage>
        <taxon>Bacteria</taxon>
        <taxon>Bacillati</taxon>
        <taxon>Mycoplasmatota</taxon>
        <taxon>Mollicutes</taxon>
        <taxon>Mycoplasmataceae</taxon>
        <taxon>Mycoplasma</taxon>
    </lineage>
</organism>
<evidence type="ECO:0000313" key="1">
    <source>
        <dbReference type="EMBL" id="AEM68468.1"/>
    </source>
</evidence>
<evidence type="ECO:0008006" key="3">
    <source>
        <dbReference type="Google" id="ProtNLM"/>
    </source>
</evidence>
<dbReference type="EMBL" id="CP003021">
    <property type="protein sequence ID" value="AEM68468.1"/>
    <property type="molecule type" value="Genomic_DNA"/>
</dbReference>
<dbReference type="KEGG" id="mpf:MPUT_0063"/>